<keyword evidence="7" id="KW-1133">Transmembrane helix</keyword>
<organism evidence="10 11">
    <name type="scientific">Paenibacillus chungangensis</name>
    <dbReference type="NCBI Taxonomy" id="696535"/>
    <lineage>
        <taxon>Bacteria</taxon>
        <taxon>Bacillati</taxon>
        <taxon>Bacillota</taxon>
        <taxon>Bacilli</taxon>
        <taxon>Bacillales</taxon>
        <taxon>Paenibacillaceae</taxon>
        <taxon>Paenibacillus</taxon>
    </lineage>
</organism>
<dbReference type="EMBL" id="JBHTJZ010000034">
    <property type="protein sequence ID" value="MFD0961325.1"/>
    <property type="molecule type" value="Genomic_DNA"/>
</dbReference>
<dbReference type="PANTHER" id="PTHR32089:SF112">
    <property type="entry name" value="LYSOZYME-LIKE PROTEIN-RELATED"/>
    <property type="match status" value="1"/>
</dbReference>
<feature type="domain" description="HAMP" evidence="9">
    <location>
        <begin position="66"/>
        <end position="119"/>
    </location>
</feature>
<evidence type="ECO:0000256" key="7">
    <source>
        <dbReference type="SAM" id="Phobius"/>
    </source>
</evidence>
<keyword evidence="11" id="KW-1185">Reference proteome</keyword>
<dbReference type="CDD" id="cd06225">
    <property type="entry name" value="HAMP"/>
    <property type="match status" value="1"/>
</dbReference>
<keyword evidence="3 7" id="KW-0472">Membrane</keyword>
<accession>A0ABW3HVL5</accession>
<comment type="subcellular location">
    <subcellularLocation>
        <location evidence="1">Cell membrane</location>
    </subcellularLocation>
</comment>
<protein>
    <submittedName>
        <fullName evidence="10">Methyl-accepting chemotaxis protein</fullName>
    </submittedName>
</protein>
<dbReference type="PROSITE" id="PS50111">
    <property type="entry name" value="CHEMOTAXIS_TRANSDUC_2"/>
    <property type="match status" value="1"/>
</dbReference>
<dbReference type="InterPro" id="IPR004089">
    <property type="entry name" value="MCPsignal_dom"/>
</dbReference>
<evidence type="ECO:0000256" key="6">
    <source>
        <dbReference type="PROSITE-ProRule" id="PRU00284"/>
    </source>
</evidence>
<feature type="transmembrane region" description="Helical" evidence="7">
    <location>
        <begin position="12"/>
        <end position="37"/>
    </location>
</feature>
<proteinExistence type="inferred from homology"/>
<feature type="domain" description="Methyl-accepting transducer" evidence="8">
    <location>
        <begin position="138"/>
        <end position="409"/>
    </location>
</feature>
<evidence type="ECO:0000256" key="2">
    <source>
        <dbReference type="ARBA" id="ARBA00022475"/>
    </source>
</evidence>
<comment type="caution">
    <text evidence="10">The sequence shown here is derived from an EMBL/GenBank/DDBJ whole genome shotgun (WGS) entry which is preliminary data.</text>
</comment>
<evidence type="ECO:0000313" key="11">
    <source>
        <dbReference type="Proteomes" id="UP001596989"/>
    </source>
</evidence>
<evidence type="ECO:0000256" key="5">
    <source>
        <dbReference type="ARBA" id="ARBA00029447"/>
    </source>
</evidence>
<dbReference type="RefSeq" id="WP_377566791.1">
    <property type="nucleotide sequence ID" value="NZ_JBHTJZ010000034.1"/>
</dbReference>
<dbReference type="InterPro" id="IPR003660">
    <property type="entry name" value="HAMP_dom"/>
</dbReference>
<dbReference type="Pfam" id="PF00015">
    <property type="entry name" value="MCPsignal"/>
    <property type="match status" value="1"/>
</dbReference>
<dbReference type="Pfam" id="PF00672">
    <property type="entry name" value="HAMP"/>
    <property type="match status" value="1"/>
</dbReference>
<name>A0ABW3HVL5_9BACL</name>
<keyword evidence="7" id="KW-0812">Transmembrane</keyword>
<dbReference type="Proteomes" id="UP001596989">
    <property type="component" value="Unassembled WGS sequence"/>
</dbReference>
<dbReference type="PROSITE" id="PS50885">
    <property type="entry name" value="HAMP"/>
    <property type="match status" value="1"/>
</dbReference>
<sequence>MKLRFGIVGKMVLGITACSIVTYSTSAFFLLVLMDIFPEIPDMVFIVGTLAMGIFWTGLFGYIATKMLLKPLQAVTAAVQEAATGNLNAVNIPVKSKDEMGQLIESLQFMMGQFSMIVKGIKENSMLTDRHIQELQGAITQSAVQLEGLANESEKITTGTGEQAEAAGRLNESADALYQSSLDMQEEALQTKQRSIHMNTTADQSGEVFRSLVDGMHHLEELNKSAMDVVKKMSLLAEQIGSISEVVGDIADQTHLLALNAAIEAARAGEEGRGFVVVAHEVKTLADRSGKAVDEIRQLVEQVETGVGNAVGYIEKQYEVSHKEAKQGEQFAVAFMEVKREAELVARAVEMMAVGLAEQTQQVESSREQTGKVAGAADHIRGGAQHIFAASQQQAAVMEEIAASTDELRAKSTDLLQKAAYFRT</sequence>
<evidence type="ECO:0000256" key="1">
    <source>
        <dbReference type="ARBA" id="ARBA00004236"/>
    </source>
</evidence>
<feature type="transmembrane region" description="Helical" evidence="7">
    <location>
        <begin position="43"/>
        <end position="64"/>
    </location>
</feature>
<keyword evidence="4 6" id="KW-0807">Transducer</keyword>
<gene>
    <name evidence="10" type="ORF">ACFQ2I_18400</name>
</gene>
<reference evidence="11" key="1">
    <citation type="journal article" date="2019" name="Int. J. Syst. Evol. Microbiol.">
        <title>The Global Catalogue of Microorganisms (GCM) 10K type strain sequencing project: providing services to taxonomists for standard genome sequencing and annotation.</title>
        <authorList>
            <consortium name="The Broad Institute Genomics Platform"/>
            <consortium name="The Broad Institute Genome Sequencing Center for Infectious Disease"/>
            <person name="Wu L."/>
            <person name="Ma J."/>
        </authorList>
    </citation>
    <scope>NUCLEOTIDE SEQUENCE [LARGE SCALE GENOMIC DNA]</scope>
    <source>
        <strain evidence="11">CCUG 59129</strain>
    </source>
</reference>
<evidence type="ECO:0000256" key="4">
    <source>
        <dbReference type="ARBA" id="ARBA00023224"/>
    </source>
</evidence>
<evidence type="ECO:0000259" key="8">
    <source>
        <dbReference type="PROSITE" id="PS50111"/>
    </source>
</evidence>
<dbReference type="PANTHER" id="PTHR32089">
    <property type="entry name" value="METHYL-ACCEPTING CHEMOTAXIS PROTEIN MCPB"/>
    <property type="match status" value="1"/>
</dbReference>
<keyword evidence="2" id="KW-1003">Cell membrane</keyword>
<evidence type="ECO:0000256" key="3">
    <source>
        <dbReference type="ARBA" id="ARBA00023136"/>
    </source>
</evidence>
<dbReference type="SUPFAM" id="SSF58104">
    <property type="entry name" value="Methyl-accepting chemotaxis protein (MCP) signaling domain"/>
    <property type="match status" value="1"/>
</dbReference>
<dbReference type="Gene3D" id="1.10.287.950">
    <property type="entry name" value="Methyl-accepting chemotaxis protein"/>
    <property type="match status" value="1"/>
</dbReference>
<comment type="similarity">
    <text evidence="5">Belongs to the methyl-accepting chemotaxis (MCP) protein family.</text>
</comment>
<dbReference type="Gene3D" id="6.10.340.10">
    <property type="match status" value="1"/>
</dbReference>
<dbReference type="SMART" id="SM00283">
    <property type="entry name" value="MA"/>
    <property type="match status" value="1"/>
</dbReference>
<evidence type="ECO:0000313" key="10">
    <source>
        <dbReference type="EMBL" id="MFD0961325.1"/>
    </source>
</evidence>
<evidence type="ECO:0000259" key="9">
    <source>
        <dbReference type="PROSITE" id="PS50885"/>
    </source>
</evidence>